<protein>
    <recommendedName>
        <fullName evidence="14">Multicopper oxidase</fullName>
    </recommendedName>
</protein>
<dbReference type="GO" id="GO:0005507">
    <property type="term" value="F:copper ion binding"/>
    <property type="evidence" value="ECO:0007669"/>
    <property type="project" value="InterPro"/>
</dbReference>
<evidence type="ECO:0000256" key="7">
    <source>
        <dbReference type="SAM" id="MobiDB-lite"/>
    </source>
</evidence>
<dbReference type="AlphaFoldDB" id="R7Z2B6"/>
<dbReference type="CDD" id="cd13880">
    <property type="entry name" value="CuRO_2_MaLCC_like"/>
    <property type="match status" value="1"/>
</dbReference>
<feature type="domain" description="Plastocyanin-like" evidence="8">
    <location>
        <begin position="545"/>
        <end position="682"/>
    </location>
</feature>
<dbReference type="InterPro" id="IPR011707">
    <property type="entry name" value="Cu-oxidase-like_N"/>
</dbReference>
<dbReference type="PANTHER" id="PTHR11709:SF502">
    <property type="entry name" value="MULTICOPPER OXIDASE"/>
    <property type="match status" value="1"/>
</dbReference>
<dbReference type="EMBL" id="JH767593">
    <property type="protein sequence ID" value="EON68159.1"/>
    <property type="molecule type" value="Genomic_DNA"/>
</dbReference>
<proteinExistence type="inferred from homology"/>
<dbReference type="OMA" id="WNIARTR"/>
<dbReference type="Pfam" id="PF07731">
    <property type="entry name" value="Cu-oxidase_2"/>
    <property type="match status" value="1"/>
</dbReference>
<comment type="similarity">
    <text evidence="1">Belongs to the multicopper oxidase family.</text>
</comment>
<reference evidence="13" key="1">
    <citation type="submission" date="2012-06" db="EMBL/GenBank/DDBJ databases">
        <title>The genome sequence of Coniosporium apollinis CBS 100218.</title>
        <authorList>
            <consortium name="The Broad Institute Genome Sequencing Platform"/>
            <person name="Cuomo C."/>
            <person name="Gorbushina A."/>
            <person name="Noack S."/>
            <person name="Walker B."/>
            <person name="Young S.K."/>
            <person name="Zeng Q."/>
            <person name="Gargeya S."/>
            <person name="Fitzgerald M."/>
            <person name="Haas B."/>
            <person name="Abouelleil A."/>
            <person name="Alvarado L."/>
            <person name="Arachchi H.M."/>
            <person name="Berlin A.M."/>
            <person name="Chapman S.B."/>
            <person name="Goldberg J."/>
            <person name="Griggs A."/>
            <person name="Gujja S."/>
            <person name="Hansen M."/>
            <person name="Howarth C."/>
            <person name="Imamovic A."/>
            <person name="Larimer J."/>
            <person name="McCowan C."/>
            <person name="Montmayeur A."/>
            <person name="Murphy C."/>
            <person name="Neiman D."/>
            <person name="Pearson M."/>
            <person name="Priest M."/>
            <person name="Roberts A."/>
            <person name="Saif S."/>
            <person name="Shea T."/>
            <person name="Sisk P."/>
            <person name="Sykes S."/>
            <person name="Wortman J."/>
            <person name="Nusbaum C."/>
            <person name="Birren B."/>
        </authorList>
    </citation>
    <scope>NUCLEOTIDE SEQUENCE [LARGE SCALE GENOMIC DNA]</scope>
    <source>
        <strain evidence="13">CBS 100218</strain>
    </source>
</reference>
<dbReference type="InterPro" id="IPR003609">
    <property type="entry name" value="Pan_app"/>
</dbReference>
<evidence type="ECO:0000256" key="3">
    <source>
        <dbReference type="ARBA" id="ARBA00022737"/>
    </source>
</evidence>
<dbReference type="Proteomes" id="UP000016924">
    <property type="component" value="Unassembled WGS sequence"/>
</dbReference>
<evidence type="ECO:0000313" key="13">
    <source>
        <dbReference type="Proteomes" id="UP000016924"/>
    </source>
</evidence>
<evidence type="ECO:0000259" key="11">
    <source>
        <dbReference type="Pfam" id="PF14295"/>
    </source>
</evidence>
<feature type="domain" description="Plastocyanin-like" evidence="10">
    <location>
        <begin position="421"/>
        <end position="535"/>
    </location>
</feature>
<feature type="region of interest" description="Disordered" evidence="7">
    <location>
        <begin position="269"/>
        <end position="317"/>
    </location>
</feature>
<dbReference type="STRING" id="1168221.R7Z2B6"/>
<evidence type="ECO:0000256" key="5">
    <source>
        <dbReference type="ARBA" id="ARBA00023008"/>
    </source>
</evidence>
<keyword evidence="3" id="KW-0677">Repeat</keyword>
<evidence type="ECO:0000256" key="6">
    <source>
        <dbReference type="ARBA" id="ARBA00023180"/>
    </source>
</evidence>
<feature type="compositionally biased region" description="Polar residues" evidence="7">
    <location>
        <begin position="291"/>
        <end position="310"/>
    </location>
</feature>
<keyword evidence="13" id="KW-1185">Reference proteome</keyword>
<evidence type="ECO:0000256" key="2">
    <source>
        <dbReference type="ARBA" id="ARBA00022723"/>
    </source>
</evidence>
<dbReference type="InterPro" id="IPR011706">
    <property type="entry name" value="Cu-oxidase_C"/>
</dbReference>
<feature type="domain" description="Plastocyanin-like" evidence="9">
    <location>
        <begin position="778"/>
        <end position="889"/>
    </location>
</feature>
<feature type="compositionally biased region" description="Low complexity" evidence="7">
    <location>
        <begin position="269"/>
        <end position="290"/>
    </location>
</feature>
<dbReference type="FunFam" id="2.60.40.420:FF:000038">
    <property type="entry name" value="Extracellular dihydrogeodin oxidase/laccase"/>
    <property type="match status" value="1"/>
</dbReference>
<evidence type="ECO:0000256" key="4">
    <source>
        <dbReference type="ARBA" id="ARBA00023002"/>
    </source>
</evidence>
<dbReference type="GO" id="GO:0016491">
    <property type="term" value="F:oxidoreductase activity"/>
    <property type="evidence" value="ECO:0007669"/>
    <property type="project" value="UniProtKB-KW"/>
</dbReference>
<dbReference type="SUPFAM" id="SSF49503">
    <property type="entry name" value="Cupredoxins"/>
    <property type="match status" value="3"/>
</dbReference>
<dbReference type="Gene3D" id="2.60.40.420">
    <property type="entry name" value="Cupredoxins - blue copper proteins"/>
    <property type="match status" value="3"/>
</dbReference>
<keyword evidence="4" id="KW-0560">Oxidoreductase</keyword>
<dbReference type="OrthoDB" id="2121828at2759"/>
<feature type="domain" description="Apple" evidence="11">
    <location>
        <begin position="193"/>
        <end position="240"/>
    </location>
</feature>
<gene>
    <name evidence="12" type="ORF">W97_07308</name>
</gene>
<dbReference type="GeneID" id="19904619"/>
<dbReference type="FunFam" id="2.60.40.420:FF:000021">
    <property type="entry name" value="Extracellular dihydrogeodin oxidase/laccase"/>
    <property type="match status" value="1"/>
</dbReference>
<dbReference type="InterPro" id="IPR001117">
    <property type="entry name" value="Cu-oxidase_2nd"/>
</dbReference>
<sequence>MAHAVDELVIRAQTLVTATVAASMAIDGYCEAGCQTSFGRCASSGHLVERAEPSATSLSCPSSNGTIYTTSNNKQTFQIECNIDRAGGDLGLPVYVTSLEECVDACSAKEECVDVSWVRGIPSGSCYLKKRVEPARVDTRVMGAIQVVIETPAATSGTTRFIYPTPTSVRCPEKNGTLYRAACGATFQIGCGVDRAGGDMLGGGFYTKDVNECAEACSKRPDCIGVSWVRGSPKGPCYLKNSPRPAKVNTEVYGALLLSGCTSNFSSSVPSSTNGSTPSSSSSVVTTTGNLTQSFPTANSNGSTINSSRPSVTSIRWSNSSSSTTAALLSPSSEYSSTITATPNVTSSAITTNTTSSDNNTWAPSACSSRNAWPTGYQEHCVPCEGQPGNNPSSWCGLTINDSIFQVYPKTCNTVRYRLEITNTTIAPDGYPRLALVVNGQMPGPPIVASWGDTVEVTVVNKMQNNGTSIHFHGIRQNYTNQYDGVPSITQCPIAPGEELTYRWVANSYGSSWYHSHMAIQAWEGVFGPMIIHGPTSAPYDEDKGVITLQDWSHVTVDSLYDISQDAVPGRGGGARVLENGLINGMNTWGPDGAANQTGTRYEMTFTKGQRYLLRILNASIQSTFKFYIDGHTMTVISADFTPIKPYQTKILNINIGQRYNVIVEADQDVGDYWMRSDNQNSCAGLKQALDIKAVVRYTGSPGGSPTSKAYNYTTQCIDEPAASLIPIYAMDAGTSDITHNGQITVAPNSANLFKWYLSGTTFMSQWGDPTLLGVYQNGSAPTYSGNLLIEVPNEKEWVYIIIQSAIPLPHPIHLHGHDFFILASGSGAYSSAVPLNLINPPRRDTALMPGAGFLVVAFETDNPGVWLMHCHVGWHTSMGFALQIVEMQDKIRDTIDDSCMLEDTCKAWNKYAKDSGVFTWDSGV</sequence>
<dbReference type="PANTHER" id="PTHR11709">
    <property type="entry name" value="MULTI-COPPER OXIDASE"/>
    <property type="match status" value="1"/>
</dbReference>
<feature type="domain" description="Apple" evidence="11">
    <location>
        <begin position="83"/>
        <end position="129"/>
    </location>
</feature>
<evidence type="ECO:0000313" key="12">
    <source>
        <dbReference type="EMBL" id="EON68159.1"/>
    </source>
</evidence>
<dbReference type="eggNOG" id="KOG1263">
    <property type="taxonomic scope" value="Eukaryota"/>
</dbReference>
<keyword evidence="2" id="KW-0479">Metal-binding</keyword>
<dbReference type="Pfam" id="PF00394">
    <property type="entry name" value="Cu-oxidase"/>
    <property type="match status" value="1"/>
</dbReference>
<dbReference type="CDD" id="cd13901">
    <property type="entry name" value="CuRO_3_MaLCC_like"/>
    <property type="match status" value="1"/>
</dbReference>
<keyword evidence="5" id="KW-0186">Copper</keyword>
<keyword evidence="6" id="KW-0325">Glycoprotein</keyword>
<dbReference type="Pfam" id="PF07732">
    <property type="entry name" value="Cu-oxidase_3"/>
    <property type="match status" value="1"/>
</dbReference>
<evidence type="ECO:0000256" key="1">
    <source>
        <dbReference type="ARBA" id="ARBA00010609"/>
    </source>
</evidence>
<accession>R7Z2B6</accession>
<dbReference type="InterPro" id="IPR045087">
    <property type="entry name" value="Cu-oxidase_fam"/>
</dbReference>
<dbReference type="CDD" id="cd13854">
    <property type="entry name" value="CuRO_1_MaLCC_like"/>
    <property type="match status" value="1"/>
</dbReference>
<name>R7Z2B6_CONA1</name>
<evidence type="ECO:0008006" key="14">
    <source>
        <dbReference type="Google" id="ProtNLM"/>
    </source>
</evidence>
<organism evidence="12 13">
    <name type="scientific">Coniosporium apollinis (strain CBS 100218)</name>
    <name type="common">Rock-inhabiting black yeast</name>
    <dbReference type="NCBI Taxonomy" id="1168221"/>
    <lineage>
        <taxon>Eukaryota</taxon>
        <taxon>Fungi</taxon>
        <taxon>Dikarya</taxon>
        <taxon>Ascomycota</taxon>
        <taxon>Pezizomycotina</taxon>
        <taxon>Dothideomycetes</taxon>
        <taxon>Dothideomycetes incertae sedis</taxon>
        <taxon>Coniosporium</taxon>
    </lineage>
</organism>
<evidence type="ECO:0000259" key="8">
    <source>
        <dbReference type="Pfam" id="PF00394"/>
    </source>
</evidence>
<dbReference type="Pfam" id="PF14295">
    <property type="entry name" value="PAN_4"/>
    <property type="match status" value="2"/>
</dbReference>
<dbReference type="Gene3D" id="3.50.4.10">
    <property type="entry name" value="Hepatocyte Growth Factor"/>
    <property type="match status" value="2"/>
</dbReference>
<evidence type="ECO:0000259" key="10">
    <source>
        <dbReference type="Pfam" id="PF07732"/>
    </source>
</evidence>
<evidence type="ECO:0000259" key="9">
    <source>
        <dbReference type="Pfam" id="PF07731"/>
    </source>
</evidence>
<dbReference type="InterPro" id="IPR008972">
    <property type="entry name" value="Cupredoxin"/>
</dbReference>
<dbReference type="RefSeq" id="XP_007783476.1">
    <property type="nucleotide sequence ID" value="XM_007785286.1"/>
</dbReference>
<dbReference type="HOGENOM" id="CLU_006504_3_2_1"/>